<accession>A0A6M9PIJ3</accession>
<dbReference type="GO" id="GO:0005829">
    <property type="term" value="C:cytosol"/>
    <property type="evidence" value="ECO:0007669"/>
    <property type="project" value="TreeGrafter"/>
</dbReference>
<proteinExistence type="inferred from homology"/>
<dbReference type="CDD" id="cd04913">
    <property type="entry name" value="ACT_AKii-LysC-BS-like_1"/>
    <property type="match status" value="1"/>
</dbReference>
<keyword evidence="8 13" id="KW-0418">Kinase</keyword>
<evidence type="ECO:0000256" key="9">
    <source>
        <dbReference type="ARBA" id="ARBA00022840"/>
    </source>
</evidence>
<evidence type="ECO:0000256" key="3">
    <source>
        <dbReference type="ARBA" id="ARBA00005139"/>
    </source>
</evidence>
<comment type="pathway">
    <text evidence="1 14">Amino-acid biosynthesis; L-lysine biosynthesis via DAP pathway; (S)-tetrahydrodipicolinate from L-aspartate: step 1/4.</text>
</comment>
<name>A0A6M9PIJ3_9BURK</name>
<comment type="similarity">
    <text evidence="4 13">Belongs to the aspartokinase family.</text>
</comment>
<reference evidence="16 17" key="1">
    <citation type="submission" date="2018-04" db="EMBL/GenBank/DDBJ databases">
        <title>Polynucleobacter sp. LimPoW16 genome.</title>
        <authorList>
            <person name="Hahn M.W."/>
        </authorList>
    </citation>
    <scope>NUCLEOTIDE SEQUENCE [LARGE SCALE GENOMIC DNA]</scope>
    <source>
        <strain evidence="16 17">LimPoW16</strain>
    </source>
</reference>
<dbReference type="Pfam" id="PF01842">
    <property type="entry name" value="ACT"/>
    <property type="match status" value="1"/>
</dbReference>
<feature type="binding site" evidence="12">
    <location>
        <position position="179"/>
    </location>
    <ligand>
        <name>ATP</name>
        <dbReference type="ChEBI" id="CHEBI:30616"/>
    </ligand>
</feature>
<evidence type="ECO:0000256" key="6">
    <source>
        <dbReference type="ARBA" id="ARBA00022679"/>
    </source>
</evidence>
<dbReference type="InterPro" id="IPR001341">
    <property type="entry name" value="Asp_kinase"/>
</dbReference>
<dbReference type="UniPathway" id="UPA00050">
    <property type="reaction ID" value="UER00461"/>
</dbReference>
<dbReference type="RefSeq" id="WP_173942874.1">
    <property type="nucleotide sequence ID" value="NZ_CBCSCD010000001.1"/>
</dbReference>
<dbReference type="GO" id="GO:0004072">
    <property type="term" value="F:aspartate kinase activity"/>
    <property type="evidence" value="ECO:0007669"/>
    <property type="project" value="UniProtKB-EC"/>
</dbReference>
<gene>
    <name evidence="16" type="ORF">DCO16_06355</name>
</gene>
<feature type="binding site" evidence="12">
    <location>
        <begin position="7"/>
        <end position="10"/>
    </location>
    <ligand>
        <name>ATP</name>
        <dbReference type="ChEBI" id="CHEBI:30616"/>
    </ligand>
</feature>
<comment type="pathway">
    <text evidence="3 14">Amino-acid biosynthesis; L-threonine biosynthesis; L-threonine from L-aspartate: step 1/5.</text>
</comment>
<dbReference type="SUPFAM" id="SSF53633">
    <property type="entry name" value="Carbamate kinase-like"/>
    <property type="match status" value="1"/>
</dbReference>
<dbReference type="NCBIfam" id="TIGR00656">
    <property type="entry name" value="asp_kin_monofn"/>
    <property type="match status" value="1"/>
</dbReference>
<dbReference type="GO" id="GO:0009090">
    <property type="term" value="P:homoserine biosynthetic process"/>
    <property type="evidence" value="ECO:0007669"/>
    <property type="project" value="TreeGrafter"/>
</dbReference>
<evidence type="ECO:0000256" key="4">
    <source>
        <dbReference type="ARBA" id="ARBA00010122"/>
    </source>
</evidence>
<keyword evidence="17" id="KW-1185">Reference proteome</keyword>
<dbReference type="Proteomes" id="UP000500806">
    <property type="component" value="Chromosome"/>
</dbReference>
<dbReference type="GO" id="GO:0005524">
    <property type="term" value="F:ATP binding"/>
    <property type="evidence" value="ECO:0007669"/>
    <property type="project" value="UniProtKB-KW"/>
</dbReference>
<keyword evidence="5 14" id="KW-0028">Amino-acid biosynthesis</keyword>
<dbReference type="FunFam" id="3.30.2130.10:FF:000002">
    <property type="entry name" value="Aspartokinase"/>
    <property type="match status" value="1"/>
</dbReference>
<evidence type="ECO:0000256" key="5">
    <source>
        <dbReference type="ARBA" id="ARBA00022605"/>
    </source>
</evidence>
<feature type="binding site" evidence="12">
    <location>
        <begin position="173"/>
        <end position="174"/>
    </location>
    <ligand>
        <name>ATP</name>
        <dbReference type="ChEBI" id="CHEBI:30616"/>
    </ligand>
</feature>
<dbReference type="CDD" id="cd04261">
    <property type="entry name" value="AAK_AKii-LysC-BS"/>
    <property type="match status" value="1"/>
</dbReference>
<dbReference type="NCBIfam" id="NF005155">
    <property type="entry name" value="PRK06635.1-4"/>
    <property type="match status" value="1"/>
</dbReference>
<sequence length="416" mass="44892">MALIVHKYGGTSMGSVERIQNVAKRVAKWMRAGHQVVVVPSAMSGETNRLLGLAKDINPDASPRELDQIASTGEQVSSGLLALALLREGVDAVSYAGWQVTVHTDSSFTKARIKSIDDQKLLADLNAGRAVVVTGFQGVDPNGNITTLGRGGSDTSAVAMAAALKADECLIYTDVDGVYTTDPRVCEDARRLDKITFEEMLEMASLGSKVLQIRSVEFAGKYKVKTRVLSSLTDPLMPLDLEMKSGTLITFEEDSTMEAAVISGIAFARDEAKITVLGVPDRPGIAYQILGPIADANIDVDMIIQNQSNEGVTDFTFTVPRADYQKALDLLKKNVQGHIQAKEITGDAKVSKVSVVGVGMRSHVGVASKMFRTLSEEGINILMISTSEIKISVVIDEKYMELAVRALHKAFELDQK</sequence>
<evidence type="ECO:0000256" key="7">
    <source>
        <dbReference type="ARBA" id="ARBA00022741"/>
    </source>
</evidence>
<dbReference type="NCBIfam" id="NF005154">
    <property type="entry name" value="PRK06635.1-2"/>
    <property type="match status" value="1"/>
</dbReference>
<evidence type="ECO:0000256" key="12">
    <source>
        <dbReference type="PIRSR" id="PIRSR000726-1"/>
    </source>
</evidence>
<evidence type="ECO:0000313" key="17">
    <source>
        <dbReference type="Proteomes" id="UP000500806"/>
    </source>
</evidence>
<dbReference type="SUPFAM" id="SSF55021">
    <property type="entry name" value="ACT-like"/>
    <property type="match status" value="2"/>
</dbReference>
<keyword evidence="6 13" id="KW-0808">Transferase</keyword>
<dbReference type="PANTHER" id="PTHR21499">
    <property type="entry name" value="ASPARTATE KINASE"/>
    <property type="match status" value="1"/>
</dbReference>
<dbReference type="InterPro" id="IPR005260">
    <property type="entry name" value="Asp_kin_monofn"/>
</dbReference>
<keyword evidence="7 12" id="KW-0547">Nucleotide-binding</keyword>
<dbReference type="UniPathway" id="UPA00034">
    <property type="reaction ID" value="UER00015"/>
</dbReference>
<dbReference type="FunFam" id="3.40.1160.10:FF:000002">
    <property type="entry name" value="Aspartokinase"/>
    <property type="match status" value="1"/>
</dbReference>
<keyword evidence="9 12" id="KW-0067">ATP-binding</keyword>
<dbReference type="Pfam" id="PF00696">
    <property type="entry name" value="AA_kinase"/>
    <property type="match status" value="1"/>
</dbReference>
<feature type="binding site" evidence="12">
    <location>
        <begin position="209"/>
        <end position="210"/>
    </location>
    <ligand>
        <name>ATP</name>
        <dbReference type="ChEBI" id="CHEBI:30616"/>
    </ligand>
</feature>
<dbReference type="PROSITE" id="PS00324">
    <property type="entry name" value="ASPARTOKINASE"/>
    <property type="match status" value="1"/>
</dbReference>
<dbReference type="Gene3D" id="3.40.1160.10">
    <property type="entry name" value="Acetylglutamate kinase-like"/>
    <property type="match status" value="1"/>
</dbReference>
<dbReference type="InterPro" id="IPR001057">
    <property type="entry name" value="Glu/AcGlu_kinase"/>
</dbReference>
<dbReference type="GO" id="GO:0009089">
    <property type="term" value="P:lysine biosynthetic process via diaminopimelate"/>
    <property type="evidence" value="ECO:0007669"/>
    <property type="project" value="UniProtKB-UniPathway"/>
</dbReference>
<feature type="domain" description="ACT" evidence="15">
    <location>
        <begin position="355"/>
        <end position="416"/>
    </location>
</feature>
<keyword evidence="10" id="KW-0457">Lysine biosynthesis</keyword>
<dbReference type="CDD" id="cd04923">
    <property type="entry name" value="ACT_AK-LysC-DapG-like_2"/>
    <property type="match status" value="1"/>
</dbReference>
<dbReference type="Gene3D" id="3.30.2130.10">
    <property type="entry name" value="VC0802-like"/>
    <property type="match status" value="1"/>
</dbReference>
<dbReference type="Pfam" id="PF22468">
    <property type="entry name" value="ACT_9"/>
    <property type="match status" value="1"/>
</dbReference>
<evidence type="ECO:0000256" key="11">
    <source>
        <dbReference type="ARBA" id="ARBA00047872"/>
    </source>
</evidence>
<dbReference type="PIRSF" id="PIRSF000726">
    <property type="entry name" value="Asp_kin"/>
    <property type="match status" value="1"/>
</dbReference>
<evidence type="ECO:0000256" key="8">
    <source>
        <dbReference type="ARBA" id="ARBA00022777"/>
    </source>
</evidence>
<evidence type="ECO:0000256" key="14">
    <source>
        <dbReference type="RuleBase" id="RU004249"/>
    </source>
</evidence>
<dbReference type="GO" id="GO:0009088">
    <property type="term" value="P:threonine biosynthetic process"/>
    <property type="evidence" value="ECO:0007669"/>
    <property type="project" value="UniProtKB-UniPathway"/>
</dbReference>
<comment type="pathway">
    <text evidence="2 14">Amino-acid biosynthesis; L-methionine biosynthesis via de novo pathway; L-homoserine from L-aspartate: step 1/3.</text>
</comment>
<dbReference type="InterPro" id="IPR045865">
    <property type="entry name" value="ACT-like_dom_sf"/>
</dbReference>
<evidence type="ECO:0000259" key="15">
    <source>
        <dbReference type="PROSITE" id="PS51671"/>
    </source>
</evidence>
<dbReference type="InterPro" id="IPR002912">
    <property type="entry name" value="ACT_dom"/>
</dbReference>
<comment type="catalytic activity">
    <reaction evidence="11 13">
        <text>L-aspartate + ATP = 4-phospho-L-aspartate + ADP</text>
        <dbReference type="Rhea" id="RHEA:23776"/>
        <dbReference type="ChEBI" id="CHEBI:29991"/>
        <dbReference type="ChEBI" id="CHEBI:30616"/>
        <dbReference type="ChEBI" id="CHEBI:57535"/>
        <dbReference type="ChEBI" id="CHEBI:456216"/>
        <dbReference type="EC" id="2.7.2.4"/>
    </reaction>
</comment>
<dbReference type="KEGG" id="pani:DCO16_06355"/>
<evidence type="ECO:0000256" key="1">
    <source>
        <dbReference type="ARBA" id="ARBA00004766"/>
    </source>
</evidence>
<protein>
    <recommendedName>
        <fullName evidence="13">Aspartokinase</fullName>
        <ecNumber evidence="13">2.7.2.4</ecNumber>
    </recommendedName>
</protein>
<dbReference type="UniPathway" id="UPA00051">
    <property type="reaction ID" value="UER00462"/>
</dbReference>
<dbReference type="PANTHER" id="PTHR21499:SF3">
    <property type="entry name" value="ASPARTOKINASE"/>
    <property type="match status" value="1"/>
</dbReference>
<feature type="binding site" evidence="12">
    <location>
        <position position="74"/>
    </location>
    <ligand>
        <name>substrate</name>
    </ligand>
</feature>
<dbReference type="InterPro" id="IPR054352">
    <property type="entry name" value="ACT_Aspartokinase"/>
</dbReference>
<dbReference type="PRINTS" id="PR00474">
    <property type="entry name" value="GLU5KINASE"/>
</dbReference>
<organism evidence="16 17">
    <name type="scientific">Polynucleobacter antarcticus</name>
    <dbReference type="NCBI Taxonomy" id="1743162"/>
    <lineage>
        <taxon>Bacteria</taxon>
        <taxon>Pseudomonadati</taxon>
        <taxon>Pseudomonadota</taxon>
        <taxon>Betaproteobacteria</taxon>
        <taxon>Burkholderiales</taxon>
        <taxon>Burkholderiaceae</taxon>
        <taxon>Polynucleobacter</taxon>
    </lineage>
</organism>
<dbReference type="PROSITE" id="PS51671">
    <property type="entry name" value="ACT"/>
    <property type="match status" value="2"/>
</dbReference>
<evidence type="ECO:0000256" key="10">
    <source>
        <dbReference type="ARBA" id="ARBA00023154"/>
    </source>
</evidence>
<dbReference type="AlphaFoldDB" id="A0A6M9PIJ3"/>
<dbReference type="InterPro" id="IPR018042">
    <property type="entry name" value="Aspartate_kinase_CS"/>
</dbReference>
<dbReference type="InterPro" id="IPR036393">
    <property type="entry name" value="AceGlu_kinase-like_sf"/>
</dbReference>
<feature type="binding site" evidence="12">
    <location>
        <position position="47"/>
    </location>
    <ligand>
        <name>substrate</name>
    </ligand>
</feature>
<feature type="binding site" evidence="12">
    <location>
        <position position="184"/>
    </location>
    <ligand>
        <name>ATP</name>
        <dbReference type="ChEBI" id="CHEBI:30616"/>
    </ligand>
</feature>
<dbReference type="InterPro" id="IPR001048">
    <property type="entry name" value="Asp/Glu/Uridylate_kinase"/>
</dbReference>
<evidence type="ECO:0000256" key="13">
    <source>
        <dbReference type="RuleBase" id="RU003448"/>
    </source>
</evidence>
<dbReference type="EMBL" id="CP028941">
    <property type="protein sequence ID" value="QKM62710.1"/>
    <property type="molecule type" value="Genomic_DNA"/>
</dbReference>
<dbReference type="NCBIfam" id="TIGR00657">
    <property type="entry name" value="asp_kinases"/>
    <property type="match status" value="1"/>
</dbReference>
<dbReference type="EC" id="2.7.2.4" evidence="13"/>
<evidence type="ECO:0000313" key="16">
    <source>
        <dbReference type="EMBL" id="QKM62710.1"/>
    </source>
</evidence>
<evidence type="ECO:0000256" key="2">
    <source>
        <dbReference type="ARBA" id="ARBA00004986"/>
    </source>
</evidence>
<dbReference type="InterPro" id="IPR041740">
    <property type="entry name" value="AKii-LysC-BS"/>
</dbReference>
<feature type="domain" description="ACT" evidence="15">
    <location>
        <begin position="274"/>
        <end position="349"/>
    </location>
</feature>